<dbReference type="Proteomes" id="UP000317893">
    <property type="component" value="Unassembled WGS sequence"/>
</dbReference>
<name>A0A542DW23_9MICO</name>
<dbReference type="EMBL" id="VFMN01000001">
    <property type="protein sequence ID" value="TQJ07300.1"/>
    <property type="molecule type" value="Genomic_DNA"/>
</dbReference>
<evidence type="ECO:0000313" key="1">
    <source>
        <dbReference type="EMBL" id="TQJ07300.1"/>
    </source>
</evidence>
<dbReference type="AlphaFoldDB" id="A0A542DW23"/>
<reference evidence="1 2" key="1">
    <citation type="submission" date="2019-06" db="EMBL/GenBank/DDBJ databases">
        <title>Sequencing the genomes of 1000 actinobacteria strains.</title>
        <authorList>
            <person name="Klenk H.-P."/>
        </authorList>
    </citation>
    <scope>NUCLEOTIDE SEQUENCE [LARGE SCALE GENOMIC DNA]</scope>
    <source>
        <strain evidence="1 2">DSM 18607</strain>
    </source>
</reference>
<sequence>MTRRWRITALVVLLALTLLGYWLLVLVYGTHAVTASGGDGEALRGLFAPAQD</sequence>
<evidence type="ECO:0000313" key="2">
    <source>
        <dbReference type="Proteomes" id="UP000317893"/>
    </source>
</evidence>
<comment type="caution">
    <text evidence="1">The sequence shown here is derived from an EMBL/GenBank/DDBJ whole genome shotgun (WGS) entry which is preliminary data.</text>
</comment>
<dbReference type="RefSeq" id="WP_170185539.1">
    <property type="nucleotide sequence ID" value="NZ_BAAAPR010000006.1"/>
</dbReference>
<proteinExistence type="predicted"/>
<gene>
    <name evidence="1" type="ORF">FB458_0359</name>
</gene>
<accession>A0A542DW23</accession>
<protein>
    <submittedName>
        <fullName evidence="1">Uncharacterized protein</fullName>
    </submittedName>
</protein>
<organism evidence="1 2">
    <name type="scientific">Lapillicoccus jejuensis</name>
    <dbReference type="NCBI Taxonomy" id="402171"/>
    <lineage>
        <taxon>Bacteria</taxon>
        <taxon>Bacillati</taxon>
        <taxon>Actinomycetota</taxon>
        <taxon>Actinomycetes</taxon>
        <taxon>Micrococcales</taxon>
        <taxon>Intrasporangiaceae</taxon>
        <taxon>Lapillicoccus</taxon>
    </lineage>
</organism>
<keyword evidence="2" id="KW-1185">Reference proteome</keyword>